<name>A0A2P2LLM8_RHIMU</name>
<evidence type="ECO:0000313" key="1">
    <source>
        <dbReference type="EMBL" id="MBX18874.1"/>
    </source>
</evidence>
<dbReference type="AlphaFoldDB" id="A0A2P2LLM8"/>
<dbReference type="EMBL" id="GGEC01038390">
    <property type="protein sequence ID" value="MBX18874.1"/>
    <property type="molecule type" value="Transcribed_RNA"/>
</dbReference>
<organism evidence="1">
    <name type="scientific">Rhizophora mucronata</name>
    <name type="common">Asiatic mangrove</name>
    <dbReference type="NCBI Taxonomy" id="61149"/>
    <lineage>
        <taxon>Eukaryota</taxon>
        <taxon>Viridiplantae</taxon>
        <taxon>Streptophyta</taxon>
        <taxon>Embryophyta</taxon>
        <taxon>Tracheophyta</taxon>
        <taxon>Spermatophyta</taxon>
        <taxon>Magnoliopsida</taxon>
        <taxon>eudicotyledons</taxon>
        <taxon>Gunneridae</taxon>
        <taxon>Pentapetalae</taxon>
        <taxon>rosids</taxon>
        <taxon>fabids</taxon>
        <taxon>Malpighiales</taxon>
        <taxon>Rhizophoraceae</taxon>
        <taxon>Rhizophora</taxon>
    </lineage>
</organism>
<reference evidence="1" key="1">
    <citation type="submission" date="2018-02" db="EMBL/GenBank/DDBJ databases">
        <title>Rhizophora mucronata_Transcriptome.</title>
        <authorList>
            <person name="Meera S.P."/>
            <person name="Sreeshan A."/>
            <person name="Augustine A."/>
        </authorList>
    </citation>
    <scope>NUCLEOTIDE SEQUENCE</scope>
    <source>
        <tissue evidence="1">Leaf</tissue>
    </source>
</reference>
<protein>
    <submittedName>
        <fullName evidence="1">Transcription factor bHLH63 isoform X1</fullName>
    </submittedName>
</protein>
<proteinExistence type="predicted"/>
<sequence>MLISIDLYSYYFTFIRYKYMNSMYSSKRKNHNQRNSEWKTLPINRIKSIIPSRITVFRLLALSGPAKVAMASFRMHFLILFVNESFHHVTGKGILVV</sequence>
<accession>A0A2P2LLM8</accession>